<reference evidence="2 3" key="1">
    <citation type="submission" date="2013-02" db="EMBL/GenBank/DDBJ databases">
        <title>The Genome Sequence of Acinetobacter sp. NIPH 758.</title>
        <authorList>
            <consortium name="The Broad Institute Genome Sequencing Platform"/>
            <consortium name="The Broad Institute Genome Sequencing Center for Infectious Disease"/>
            <person name="Cerqueira G."/>
            <person name="Feldgarden M."/>
            <person name="Courvalin P."/>
            <person name="Perichon B."/>
            <person name="Grillot-Courvalin C."/>
            <person name="Clermont D."/>
            <person name="Rocha E."/>
            <person name="Yoon E.-J."/>
            <person name="Nemec A."/>
            <person name="Walker B."/>
            <person name="Young S.K."/>
            <person name="Zeng Q."/>
            <person name="Gargeya S."/>
            <person name="Fitzgerald M."/>
            <person name="Haas B."/>
            <person name="Abouelleil A."/>
            <person name="Alvarado L."/>
            <person name="Arachchi H.M."/>
            <person name="Berlin A.M."/>
            <person name="Chapman S.B."/>
            <person name="Dewar J."/>
            <person name="Goldberg J."/>
            <person name="Griggs A."/>
            <person name="Gujja S."/>
            <person name="Hansen M."/>
            <person name="Howarth C."/>
            <person name="Imamovic A."/>
            <person name="Larimer J."/>
            <person name="McCowan C."/>
            <person name="Murphy C."/>
            <person name="Neiman D."/>
            <person name="Pearson M."/>
            <person name="Priest M."/>
            <person name="Roberts A."/>
            <person name="Saif S."/>
            <person name="Shea T."/>
            <person name="Sisk P."/>
            <person name="Sykes S."/>
            <person name="Wortman J."/>
            <person name="Nusbaum C."/>
            <person name="Birren B."/>
        </authorList>
    </citation>
    <scope>NUCLEOTIDE SEQUENCE [LARGE SCALE GENOMIC DNA]</scope>
    <source>
        <strain evidence="2 3">NIPH 758</strain>
    </source>
</reference>
<gene>
    <name evidence="2" type="ORF">F971_02000</name>
</gene>
<proteinExistence type="predicted"/>
<feature type="transmembrane region" description="Helical" evidence="1">
    <location>
        <begin position="12"/>
        <end position="31"/>
    </location>
</feature>
<evidence type="ECO:0000313" key="3">
    <source>
        <dbReference type="Proteomes" id="UP000013049"/>
    </source>
</evidence>
<organism evidence="2 3">
    <name type="scientific">Acinetobacter vivianii</name>
    <dbReference type="NCBI Taxonomy" id="1776742"/>
    <lineage>
        <taxon>Bacteria</taxon>
        <taxon>Pseudomonadati</taxon>
        <taxon>Pseudomonadota</taxon>
        <taxon>Gammaproteobacteria</taxon>
        <taxon>Moraxellales</taxon>
        <taxon>Moraxellaceae</taxon>
        <taxon>Acinetobacter</taxon>
    </lineage>
</organism>
<evidence type="ECO:0000313" key="2">
    <source>
        <dbReference type="EMBL" id="ENU92113.1"/>
    </source>
</evidence>
<protein>
    <submittedName>
        <fullName evidence="2">Lambda family phage holin</fullName>
    </submittedName>
</protein>
<dbReference type="Proteomes" id="UP000013049">
    <property type="component" value="Unassembled WGS sequence"/>
</dbReference>
<feature type="transmembrane region" description="Helical" evidence="1">
    <location>
        <begin position="68"/>
        <end position="84"/>
    </location>
</feature>
<dbReference type="RefSeq" id="WP_004771393.1">
    <property type="nucleotide sequence ID" value="NZ_KB849357.1"/>
</dbReference>
<keyword evidence="1" id="KW-0472">Membrane</keyword>
<dbReference type="PATRIC" id="fig|1217712.3.peg.1916"/>
<accession>N8W5M0</accession>
<keyword evidence="1" id="KW-0812">Transmembrane</keyword>
<keyword evidence="1" id="KW-1133">Transmembrane helix</keyword>
<dbReference type="InterPro" id="IPR006481">
    <property type="entry name" value="Phage_lambda_GpS_holin"/>
</dbReference>
<comment type="caution">
    <text evidence="2">The sequence shown here is derived from an EMBL/GenBank/DDBJ whole genome shotgun (WGS) entry which is preliminary data.</text>
</comment>
<dbReference type="HOGENOM" id="CLU_118968_6_0_6"/>
<dbReference type="Pfam" id="PF05106">
    <property type="entry name" value="Phage_holin_3_1"/>
    <property type="match status" value="1"/>
</dbReference>
<name>N8W5M0_9GAMM</name>
<dbReference type="EMBL" id="APPC01000017">
    <property type="protein sequence ID" value="ENU92113.1"/>
    <property type="molecule type" value="Genomic_DNA"/>
</dbReference>
<dbReference type="eggNOG" id="ENOG5031RZ2">
    <property type="taxonomic scope" value="Bacteria"/>
</dbReference>
<dbReference type="AlphaFoldDB" id="N8W5M0"/>
<sequence>MDNFLDNFALFLTEYGETLIGFILAFLMALFRTAQKNGKADLAEAFMCSGLTLGASSVLDWMTLPQGFAVGIGAFIGYMGTNYVREEILKRFSKDNQK</sequence>
<evidence type="ECO:0000256" key="1">
    <source>
        <dbReference type="SAM" id="Phobius"/>
    </source>
</evidence>